<dbReference type="Gene3D" id="3.40.50.1000">
    <property type="entry name" value="HAD superfamily/HAD-like"/>
    <property type="match status" value="1"/>
</dbReference>
<dbReference type="Proteomes" id="UP000732377">
    <property type="component" value="Unassembled WGS sequence"/>
</dbReference>
<dbReference type="InterPro" id="IPR036412">
    <property type="entry name" value="HAD-like_sf"/>
</dbReference>
<dbReference type="EMBL" id="LWLV01000011">
    <property type="protein sequence ID" value="OTA42292.1"/>
    <property type="molecule type" value="Genomic_DNA"/>
</dbReference>
<dbReference type="SFLD" id="SFLDS00003">
    <property type="entry name" value="Haloacid_Dehalogenase"/>
    <property type="match status" value="1"/>
</dbReference>
<name>A0A1Y2T700_SYMTR</name>
<dbReference type="SUPFAM" id="SSF56784">
    <property type="entry name" value="HAD-like"/>
    <property type="match status" value="1"/>
</dbReference>
<dbReference type="Proteomes" id="UP000194267">
    <property type="component" value="Unassembled WGS sequence"/>
</dbReference>
<proteinExistence type="inferred from homology"/>
<dbReference type="PANTHER" id="PTHR16504">
    <property type="entry name" value="5'(3')-DEOXYRIBONUCLEOTIDASE"/>
    <property type="match status" value="1"/>
</dbReference>
<dbReference type="InterPro" id="IPR010708">
    <property type="entry name" value="5'(3')-deoxyribonucleotidase"/>
</dbReference>
<dbReference type="OMA" id="CGDKSII"/>
<feature type="active site" description="Nucleophile" evidence="2">
    <location>
        <position position="9"/>
    </location>
</feature>
<feature type="region of interest" description="Disordered" evidence="3">
    <location>
        <begin position="184"/>
        <end position="208"/>
    </location>
</feature>
<evidence type="ECO:0000256" key="1">
    <source>
        <dbReference type="ARBA" id="ARBA00009589"/>
    </source>
</evidence>
<dbReference type="InterPro" id="IPR023214">
    <property type="entry name" value="HAD_sf"/>
</dbReference>
<evidence type="ECO:0000256" key="3">
    <source>
        <dbReference type="SAM" id="MobiDB-lite"/>
    </source>
</evidence>
<dbReference type="AlphaFoldDB" id="A0A1Y2T700"/>
<gene>
    <name evidence="5" type="ORF">A6D92_00295</name>
    <name evidence="4" type="ORF">CWE10_10255</name>
</gene>
<dbReference type="SFLD" id="SFLDG01126">
    <property type="entry name" value="C1.2:_Nucleotidase_Like"/>
    <property type="match status" value="1"/>
</dbReference>
<protein>
    <submittedName>
        <fullName evidence="4">5'(3')-deoxyribonucleotidase</fullName>
    </submittedName>
</protein>
<dbReference type="Pfam" id="PF06941">
    <property type="entry name" value="NT5C"/>
    <property type="match status" value="1"/>
</dbReference>
<organism evidence="5 6">
    <name type="scientific">Symbiobacterium thermophilum</name>
    <dbReference type="NCBI Taxonomy" id="2734"/>
    <lineage>
        <taxon>Bacteria</taxon>
        <taxon>Bacillati</taxon>
        <taxon>Bacillota</taxon>
        <taxon>Clostridia</taxon>
        <taxon>Eubacteriales</taxon>
        <taxon>Symbiobacteriaceae</taxon>
        <taxon>Symbiobacterium</taxon>
    </lineage>
</organism>
<accession>A0A1Y2T700</accession>
<evidence type="ECO:0000256" key="2">
    <source>
        <dbReference type="PIRSR" id="PIRSR610708-1"/>
    </source>
</evidence>
<comment type="caution">
    <text evidence="5">The sequence shown here is derived from an EMBL/GenBank/DDBJ whole genome shotgun (WGS) entry which is preliminary data.</text>
</comment>
<reference evidence="6" key="2">
    <citation type="submission" date="2016-04" db="EMBL/GenBank/DDBJ databases">
        <authorList>
            <person name="Antunes L.P."/>
            <person name="Martins L.F."/>
            <person name="Pereira R.V."/>
            <person name="Thomas A.M."/>
            <person name="Barbosa D."/>
            <person name="Nascimento L."/>
            <person name="Silva G.M."/>
            <person name="Condomitti G.W."/>
            <person name="Digiampietri L.A."/>
            <person name="Lombardi K.C."/>
            <person name="Ramos P.L."/>
            <person name="Quaggio R.B."/>
            <person name="Oliveira J.C."/>
            <person name="Pascon R.C."/>
            <person name="Cruz J.B."/>
            <person name="Silva A.M."/>
            <person name="Setubal J.C."/>
        </authorList>
    </citation>
    <scope>NUCLEOTIDE SEQUENCE [LARGE SCALE GENOMIC DNA]</scope>
</reference>
<dbReference type="GO" id="GO:0008253">
    <property type="term" value="F:5'-nucleotidase activity"/>
    <property type="evidence" value="ECO:0007669"/>
    <property type="project" value="InterPro"/>
</dbReference>
<evidence type="ECO:0000313" key="4">
    <source>
        <dbReference type="EMBL" id="MBY6276581.1"/>
    </source>
</evidence>
<dbReference type="RefSeq" id="WP_011196004.1">
    <property type="nucleotide sequence ID" value="NZ_JACSIR010000171.1"/>
</dbReference>
<dbReference type="PANTHER" id="PTHR16504:SF4">
    <property type="entry name" value="5'(3')-DEOXYRIBONUCLEOTIDASE"/>
    <property type="match status" value="1"/>
</dbReference>
<sequence length="208" mass="23947">MARPILLFDLDGVCCNLMKKWLAVYNRDYHDNLRPEDITSWDWETFVKPECGKRIYHYLNRPGFFADLEPIEGCVESLGRLAAICELVVVTASPRQAAGDKIAWVRRHLPMVPKGNIVITHRKDLVRGDFMFDDAPKNLRNHPAIRILMDYPYNRHFHDCYRVHSWAEAEQLIHSLVARQQGRSRHPSAQWAMQPDHGDASGGDSSTV</sequence>
<dbReference type="GO" id="GO:0009223">
    <property type="term" value="P:pyrimidine deoxyribonucleotide catabolic process"/>
    <property type="evidence" value="ECO:0007669"/>
    <property type="project" value="TreeGrafter"/>
</dbReference>
<feature type="active site" description="Proton donor" evidence="2">
    <location>
        <position position="11"/>
    </location>
</feature>
<dbReference type="EMBL" id="PIUK01000090">
    <property type="protein sequence ID" value="MBY6276581.1"/>
    <property type="molecule type" value="Genomic_DNA"/>
</dbReference>
<reference evidence="4" key="3">
    <citation type="submission" date="2017-11" db="EMBL/GenBank/DDBJ databases">
        <title>Three new genomes from thermophilic consortium.</title>
        <authorList>
            <person name="Quaggio R."/>
            <person name="Amgarten D."/>
            <person name="Setubal J.C."/>
        </authorList>
    </citation>
    <scope>NUCLEOTIDE SEQUENCE</scope>
    <source>
        <strain evidence="4">ZCTH01-B2</strain>
    </source>
</reference>
<comment type="similarity">
    <text evidence="1">Belongs to the 5'(3')-deoxyribonucleotidase family.</text>
</comment>
<reference evidence="5" key="1">
    <citation type="submission" date="2016-04" db="EMBL/GenBank/DDBJ databases">
        <authorList>
            <person name="Evans L.H."/>
            <person name="Alamgir A."/>
            <person name="Owens N."/>
            <person name="Weber N.D."/>
            <person name="Virtaneva K."/>
            <person name="Barbian K."/>
            <person name="Babar A."/>
            <person name="Rosenke K."/>
        </authorList>
    </citation>
    <scope>NUCLEOTIDE SEQUENCE [LARGE SCALE GENOMIC DNA]</scope>
    <source>
        <strain evidence="5">G2</strain>
    </source>
</reference>
<evidence type="ECO:0000313" key="6">
    <source>
        <dbReference type="Proteomes" id="UP000194267"/>
    </source>
</evidence>
<dbReference type="SFLD" id="SFLDG01146">
    <property type="entry name" value="C1.2.2"/>
    <property type="match status" value="1"/>
</dbReference>
<evidence type="ECO:0000313" key="5">
    <source>
        <dbReference type="EMBL" id="OTA42292.1"/>
    </source>
</evidence>